<evidence type="ECO:0000313" key="2">
    <source>
        <dbReference type="Proteomes" id="UP000190911"/>
    </source>
</evidence>
<name>A0A1M7IGM4_9GAMM</name>
<dbReference type="STRING" id="29571.SAMN05878437_2757"/>
<sequence>MKFAAWRIVFPLLLTLLLGACSSIHQLESSEPIARDAGWAMASLSNHSETPLAGERAAGTLLTLLQQRGLSPLHEIPRSGPVNPLALDNDADLQAALSRAQKQGAVYVVTGAIDEWHYKAGLDGEPAVAVSLQVRNANTGIVLWSASGARSGWGFSTLNGVGAELLSDLVDDLPLTP</sequence>
<dbReference type="InParanoid" id="A0A1M7IGM4"/>
<gene>
    <name evidence="1" type="ORF">SAMN05878437_2757</name>
</gene>
<evidence type="ECO:0000313" key="1">
    <source>
        <dbReference type="EMBL" id="SHM39934.1"/>
    </source>
</evidence>
<dbReference type="AlphaFoldDB" id="A0A1M7IGM4"/>
<dbReference type="Proteomes" id="UP000190911">
    <property type="component" value="Chromosome I"/>
</dbReference>
<keyword evidence="2" id="KW-1185">Reference proteome</keyword>
<dbReference type="EMBL" id="LT670847">
    <property type="protein sequence ID" value="SHM39934.1"/>
    <property type="molecule type" value="Genomic_DNA"/>
</dbReference>
<reference evidence="1" key="1">
    <citation type="submission" date="2016-11" db="EMBL/GenBank/DDBJ databases">
        <authorList>
            <person name="Jaros S."/>
            <person name="Januszkiewicz K."/>
            <person name="Wedrychowicz H."/>
        </authorList>
    </citation>
    <scope>NUCLEOTIDE SEQUENCE [LARGE SCALE GENOMIC DNA]</scope>
    <source>
        <strain evidence="1">ACAM 12</strain>
    </source>
</reference>
<proteinExistence type="predicted"/>
<dbReference type="PROSITE" id="PS51257">
    <property type="entry name" value="PROKAR_LIPOPROTEIN"/>
    <property type="match status" value="1"/>
</dbReference>
<organism evidence="1 2">
    <name type="scientific">Vreelandella subglaciescola</name>
    <dbReference type="NCBI Taxonomy" id="29571"/>
    <lineage>
        <taxon>Bacteria</taxon>
        <taxon>Pseudomonadati</taxon>
        <taxon>Pseudomonadota</taxon>
        <taxon>Gammaproteobacteria</taxon>
        <taxon>Oceanospirillales</taxon>
        <taxon>Halomonadaceae</taxon>
        <taxon>Vreelandella</taxon>
    </lineage>
</organism>
<dbReference type="RefSeq" id="WP_079554498.1">
    <property type="nucleotide sequence ID" value="NZ_LT670847.1"/>
</dbReference>
<dbReference type="OrthoDB" id="9791579at2"/>
<accession>A0A1M7IGM4</accession>
<evidence type="ECO:0008006" key="3">
    <source>
        <dbReference type="Google" id="ProtNLM"/>
    </source>
</evidence>
<dbReference type="Gene3D" id="3.40.50.10610">
    <property type="entry name" value="ABC-type transport auxiliary lipoprotein component"/>
    <property type="match status" value="1"/>
</dbReference>
<protein>
    <recommendedName>
        <fullName evidence="3">Penicillin-binding protein activator LpoB</fullName>
    </recommendedName>
</protein>